<dbReference type="GO" id="GO:0006354">
    <property type="term" value="P:DNA-templated transcription elongation"/>
    <property type="evidence" value="ECO:0007669"/>
    <property type="project" value="TreeGrafter"/>
</dbReference>
<dbReference type="InterPro" id="IPR001437">
    <property type="entry name" value="Tscrpt_elong_fac_GreA/B_C"/>
</dbReference>
<dbReference type="Pfam" id="PF01272">
    <property type="entry name" value="GreA_GreB"/>
    <property type="match status" value="1"/>
</dbReference>
<dbReference type="InterPro" id="IPR023459">
    <property type="entry name" value="Tscrpt_elong_fac_GreA/B_fam"/>
</dbReference>
<dbReference type="Proteomes" id="UP000798488">
    <property type="component" value="Unassembled WGS sequence"/>
</dbReference>
<dbReference type="PANTHER" id="PTHR30437:SF4">
    <property type="entry name" value="TRANSCRIPTION ELONGATION FACTOR GREA"/>
    <property type="match status" value="1"/>
</dbReference>
<organism evidence="2 3">
    <name type="scientific">Sporotomaculum syntrophicum</name>
    <dbReference type="NCBI Taxonomy" id="182264"/>
    <lineage>
        <taxon>Bacteria</taxon>
        <taxon>Bacillati</taxon>
        <taxon>Bacillota</taxon>
        <taxon>Clostridia</taxon>
        <taxon>Eubacteriales</taxon>
        <taxon>Desulfallaceae</taxon>
        <taxon>Sporotomaculum</taxon>
    </lineage>
</organism>
<dbReference type="SUPFAM" id="SSF54534">
    <property type="entry name" value="FKBP-like"/>
    <property type="match status" value="1"/>
</dbReference>
<feature type="domain" description="Transcription elongation factor GreA/GreB C-terminal" evidence="1">
    <location>
        <begin position="74"/>
        <end position="144"/>
    </location>
</feature>
<accession>A0A9D3AX19</accession>
<keyword evidence="3" id="KW-1185">Reference proteome</keyword>
<comment type="caution">
    <text evidence="2">The sequence shown here is derived from an EMBL/GenBank/DDBJ whole genome shotgun (WGS) entry which is preliminary data.</text>
</comment>
<dbReference type="EMBL" id="LSRS01000008">
    <property type="protein sequence ID" value="KAF1083906.1"/>
    <property type="molecule type" value="Genomic_DNA"/>
</dbReference>
<dbReference type="GO" id="GO:0070063">
    <property type="term" value="F:RNA polymerase binding"/>
    <property type="evidence" value="ECO:0007669"/>
    <property type="project" value="InterPro"/>
</dbReference>
<dbReference type="PANTHER" id="PTHR30437">
    <property type="entry name" value="TRANSCRIPTION ELONGATION FACTOR GREA"/>
    <property type="match status" value="1"/>
</dbReference>
<dbReference type="GO" id="GO:0032784">
    <property type="term" value="P:regulation of DNA-templated transcription elongation"/>
    <property type="evidence" value="ECO:0007669"/>
    <property type="project" value="InterPro"/>
</dbReference>
<name>A0A9D3AX19_9FIRM</name>
<dbReference type="RefSeq" id="WP_161823098.1">
    <property type="nucleotide sequence ID" value="NZ_LSRS01000008.1"/>
</dbReference>
<protein>
    <submittedName>
        <fullName evidence="2">Transcription elongation factor GreB</fullName>
    </submittedName>
</protein>
<reference evidence="2" key="1">
    <citation type="submission" date="2016-02" db="EMBL/GenBank/DDBJ databases">
        <title>Draft Genome Sequence of Sporotomaculum syntrophicum Strain FB, a Syntrophic Benzoate Degrader.</title>
        <authorList>
            <person name="Nobu M.K."/>
            <person name="Narihiro T."/>
            <person name="Qiu Y.-L."/>
            <person name="Ohashi A."/>
            <person name="Liu W.-T."/>
            <person name="Yuji S."/>
        </authorList>
    </citation>
    <scope>NUCLEOTIDE SEQUENCE</scope>
    <source>
        <strain evidence="2">FB</strain>
    </source>
</reference>
<evidence type="ECO:0000313" key="3">
    <source>
        <dbReference type="Proteomes" id="UP000798488"/>
    </source>
</evidence>
<dbReference type="InterPro" id="IPR036953">
    <property type="entry name" value="GreA/GreB_C_sf"/>
</dbReference>
<dbReference type="OrthoDB" id="2898253at2"/>
<evidence type="ECO:0000259" key="1">
    <source>
        <dbReference type="Pfam" id="PF01272"/>
    </source>
</evidence>
<dbReference type="GO" id="GO:0003746">
    <property type="term" value="F:translation elongation factor activity"/>
    <property type="evidence" value="ECO:0007669"/>
    <property type="project" value="UniProtKB-KW"/>
</dbReference>
<gene>
    <name evidence="2" type="primary">greB</name>
    <name evidence="2" type="ORF">SPSYN_02818</name>
</gene>
<sequence length="148" mass="16764">MQERVELTKQTYENLIAGLVQVEEVKEDLLKDFFPDEIKERNKMMQTIENYISCVSQLAQNIKISETADNKLPMVLIGSEVDLEDLDYNETTKLRIMLPGEDMDIDDASCLSPIGTSLLLKKVGEEIAVQTPGGVCRYRVNAISLPYY</sequence>
<proteinExistence type="predicted"/>
<dbReference type="GO" id="GO:0003677">
    <property type="term" value="F:DNA binding"/>
    <property type="evidence" value="ECO:0007669"/>
    <property type="project" value="InterPro"/>
</dbReference>
<keyword evidence="2" id="KW-0251">Elongation factor</keyword>
<dbReference type="AlphaFoldDB" id="A0A9D3AX19"/>
<evidence type="ECO:0000313" key="2">
    <source>
        <dbReference type="EMBL" id="KAF1083906.1"/>
    </source>
</evidence>
<keyword evidence="2" id="KW-0648">Protein biosynthesis</keyword>
<dbReference type="Gene3D" id="3.10.50.30">
    <property type="entry name" value="Transcription elongation factor, GreA/GreB, C-terminal domain"/>
    <property type="match status" value="1"/>
</dbReference>